<dbReference type="GO" id="GO:0070831">
    <property type="term" value="P:basement membrane assembly"/>
    <property type="evidence" value="ECO:0007669"/>
    <property type="project" value="TreeGrafter"/>
</dbReference>
<dbReference type="GO" id="GO:0007411">
    <property type="term" value="P:axon guidance"/>
    <property type="evidence" value="ECO:0007669"/>
    <property type="project" value="TreeGrafter"/>
</dbReference>
<evidence type="ECO:0000256" key="7">
    <source>
        <dbReference type="ARBA" id="ARBA00022889"/>
    </source>
</evidence>
<dbReference type="Gene3D" id="2.10.25.10">
    <property type="entry name" value="Laminin"/>
    <property type="match status" value="1"/>
</dbReference>
<organism evidence="15 16">
    <name type="scientific">Hucho hucho</name>
    <name type="common">huchen</name>
    <dbReference type="NCBI Taxonomy" id="62062"/>
    <lineage>
        <taxon>Eukaryota</taxon>
        <taxon>Metazoa</taxon>
        <taxon>Chordata</taxon>
        <taxon>Craniata</taxon>
        <taxon>Vertebrata</taxon>
        <taxon>Euteleostomi</taxon>
        <taxon>Actinopterygii</taxon>
        <taxon>Neopterygii</taxon>
        <taxon>Teleostei</taxon>
        <taxon>Protacanthopterygii</taxon>
        <taxon>Salmoniformes</taxon>
        <taxon>Salmonidae</taxon>
        <taxon>Salmoninae</taxon>
        <taxon>Hucho</taxon>
    </lineage>
</organism>
<proteinExistence type="predicted"/>
<dbReference type="Gene3D" id="2.170.300.10">
    <property type="entry name" value="Tie2 ligand-binding domain superfamily"/>
    <property type="match status" value="1"/>
</dbReference>
<evidence type="ECO:0000256" key="11">
    <source>
        <dbReference type="ARBA" id="ARBA00023292"/>
    </source>
</evidence>
<evidence type="ECO:0000256" key="9">
    <source>
        <dbReference type="ARBA" id="ARBA00023157"/>
    </source>
</evidence>
<dbReference type="CDD" id="cd00055">
    <property type="entry name" value="EGF_Lam"/>
    <property type="match status" value="3"/>
</dbReference>
<evidence type="ECO:0000256" key="2">
    <source>
        <dbReference type="ARBA" id="ARBA00022525"/>
    </source>
</evidence>
<reference evidence="16" key="1">
    <citation type="submission" date="2018-06" db="EMBL/GenBank/DDBJ databases">
        <title>Genome assembly of Danube salmon.</title>
        <authorList>
            <person name="Macqueen D.J."/>
            <person name="Gundappa M.K."/>
        </authorList>
    </citation>
    <scope>NUCLEOTIDE SEQUENCE [LARGE SCALE GENOMIC DNA]</scope>
</reference>
<keyword evidence="5" id="KW-0677">Repeat</keyword>
<dbReference type="PROSITE" id="PS50027">
    <property type="entry name" value="EGF_LAM_2"/>
    <property type="match status" value="2"/>
</dbReference>
<reference evidence="15" key="3">
    <citation type="submission" date="2025-09" db="UniProtKB">
        <authorList>
            <consortium name="Ensembl"/>
        </authorList>
    </citation>
    <scope>IDENTIFICATION</scope>
</reference>
<evidence type="ECO:0000313" key="16">
    <source>
        <dbReference type="Proteomes" id="UP000314982"/>
    </source>
</evidence>
<evidence type="ECO:0000256" key="4">
    <source>
        <dbReference type="ARBA" id="ARBA00022729"/>
    </source>
</evidence>
<evidence type="ECO:0000256" key="5">
    <source>
        <dbReference type="ARBA" id="ARBA00022737"/>
    </source>
</evidence>
<reference evidence="15" key="2">
    <citation type="submission" date="2025-08" db="UniProtKB">
        <authorList>
            <consortium name="Ensembl"/>
        </authorList>
    </citation>
    <scope>IDENTIFICATION</scope>
</reference>
<keyword evidence="16" id="KW-1185">Reference proteome</keyword>
<dbReference type="GO" id="GO:0043256">
    <property type="term" value="C:laminin complex"/>
    <property type="evidence" value="ECO:0007669"/>
    <property type="project" value="TreeGrafter"/>
</dbReference>
<keyword evidence="3" id="KW-0272">Extracellular matrix</keyword>
<dbReference type="GeneTree" id="ENSGT00940000156003"/>
<evidence type="ECO:0000256" key="13">
    <source>
        <dbReference type="SAM" id="SignalP"/>
    </source>
</evidence>
<keyword evidence="4 13" id="KW-0732">Signal</keyword>
<dbReference type="AlphaFoldDB" id="A0A4W5MVA8"/>
<feature type="domain" description="Laminin EGF-like" evidence="14">
    <location>
        <begin position="119"/>
        <end position="166"/>
    </location>
</feature>
<evidence type="ECO:0000313" key="15">
    <source>
        <dbReference type="Ensembl" id="ENSHHUP00000041803.1"/>
    </source>
</evidence>
<dbReference type="InterPro" id="IPR002049">
    <property type="entry name" value="LE_dom"/>
</dbReference>
<keyword evidence="8" id="KW-0175">Coiled coil</keyword>
<dbReference type="GO" id="GO:0016477">
    <property type="term" value="P:cell migration"/>
    <property type="evidence" value="ECO:0007669"/>
    <property type="project" value="TreeGrafter"/>
</dbReference>
<dbReference type="PANTHER" id="PTHR10574:SF268">
    <property type="entry name" value="LAMININ SUBUNIT BETA-3"/>
    <property type="match status" value="1"/>
</dbReference>
<evidence type="ECO:0000256" key="8">
    <source>
        <dbReference type="ARBA" id="ARBA00023054"/>
    </source>
</evidence>
<dbReference type="Proteomes" id="UP000314982">
    <property type="component" value="Unassembled WGS sequence"/>
</dbReference>
<comment type="caution">
    <text evidence="12">Lacks conserved residue(s) required for the propagation of feature annotation.</text>
</comment>
<evidence type="ECO:0000256" key="10">
    <source>
        <dbReference type="ARBA" id="ARBA00023180"/>
    </source>
</evidence>
<evidence type="ECO:0000259" key="14">
    <source>
        <dbReference type="PROSITE" id="PS50027"/>
    </source>
</evidence>
<dbReference type="GO" id="GO:0009887">
    <property type="term" value="P:animal organ morphogenesis"/>
    <property type="evidence" value="ECO:0007669"/>
    <property type="project" value="TreeGrafter"/>
</dbReference>
<feature type="chain" id="PRO_5021447288" description="Laminin EGF-like domain-containing protein" evidence="13">
    <location>
        <begin position="18"/>
        <end position="166"/>
    </location>
</feature>
<keyword evidence="11 12" id="KW-0424">Laminin EGF-like domain</keyword>
<evidence type="ECO:0000256" key="6">
    <source>
        <dbReference type="ARBA" id="ARBA00022869"/>
    </source>
</evidence>
<evidence type="ECO:0000256" key="3">
    <source>
        <dbReference type="ARBA" id="ARBA00022530"/>
    </source>
</evidence>
<keyword evidence="7" id="KW-0130">Cell adhesion</keyword>
<dbReference type="SMART" id="SM00180">
    <property type="entry name" value="EGF_Lam"/>
    <property type="match status" value="3"/>
</dbReference>
<evidence type="ECO:0000256" key="1">
    <source>
        <dbReference type="ARBA" id="ARBA00004302"/>
    </source>
</evidence>
<dbReference type="GO" id="GO:0034446">
    <property type="term" value="P:substrate adhesion-dependent cell spreading"/>
    <property type="evidence" value="ECO:0007669"/>
    <property type="project" value="TreeGrafter"/>
</dbReference>
<dbReference type="FunFam" id="2.10.25.10:FF:000084">
    <property type="entry name" value="Laminin subunit alpha 3"/>
    <property type="match status" value="1"/>
</dbReference>
<dbReference type="PROSITE" id="PS01248">
    <property type="entry name" value="EGF_LAM_1"/>
    <property type="match status" value="1"/>
</dbReference>
<protein>
    <recommendedName>
        <fullName evidence="14">Laminin EGF-like domain-containing protein</fullName>
    </recommendedName>
</protein>
<name>A0A4W5MVA8_9TELE</name>
<feature type="domain" description="Laminin EGF-like" evidence="14">
    <location>
        <begin position="56"/>
        <end position="118"/>
    </location>
</feature>
<comment type="subcellular location">
    <subcellularLocation>
        <location evidence="1">Secreted</location>
        <location evidence="1">Extracellular space</location>
        <location evidence="1">Extracellular matrix</location>
        <location evidence="1">Basement membrane</location>
    </subcellularLocation>
</comment>
<keyword evidence="2" id="KW-0964">Secreted</keyword>
<keyword evidence="10" id="KW-0325">Glycoprotein</keyword>
<evidence type="ECO:0000256" key="12">
    <source>
        <dbReference type="PROSITE-ProRule" id="PRU00460"/>
    </source>
</evidence>
<feature type="disulfide bond" evidence="12">
    <location>
        <begin position="86"/>
        <end position="95"/>
    </location>
</feature>
<dbReference type="InterPro" id="IPR050440">
    <property type="entry name" value="Laminin/Netrin_ECM"/>
</dbReference>
<feature type="signal peptide" evidence="13">
    <location>
        <begin position="1"/>
        <end position="17"/>
    </location>
</feature>
<keyword evidence="6" id="KW-0084">Basement membrane</keyword>
<dbReference type="PANTHER" id="PTHR10574">
    <property type="entry name" value="NETRIN/LAMININ-RELATED"/>
    <property type="match status" value="1"/>
</dbReference>
<sequence>MSLLCVYKSVYVLQVSAQCECQHNTAGINCERCADLYNDLPWRPAEEGDTHTCKRCECNNHAQRCRFDPDVYESSGRRSGGVCESCLHHTTGPKCDRCAPGYQPNHRSSMDRPDACIRCHCSADGVENGHQCDDVTGSCRCKANVDGSQCDRCKMGYYGLTASNPL</sequence>
<dbReference type="Ensembl" id="ENSHHUT00000043399.1">
    <property type="protein sequence ID" value="ENSHHUP00000041803.1"/>
    <property type="gene ID" value="ENSHHUG00000025802.1"/>
</dbReference>
<feature type="disulfide bond" evidence="12">
    <location>
        <begin position="141"/>
        <end position="150"/>
    </location>
</feature>
<accession>A0A4W5MVA8</accession>
<dbReference type="Pfam" id="PF00053">
    <property type="entry name" value="EGF_laminin"/>
    <property type="match status" value="3"/>
</dbReference>
<keyword evidence="9 12" id="KW-1015">Disulfide bond</keyword>
<dbReference type="SUPFAM" id="SSF57196">
    <property type="entry name" value="EGF/Laminin"/>
    <property type="match status" value="3"/>
</dbReference>
<dbReference type="GO" id="GO:0009888">
    <property type="term" value="P:tissue development"/>
    <property type="evidence" value="ECO:0007669"/>
    <property type="project" value="TreeGrafter"/>
</dbReference>